<dbReference type="OrthoDB" id="5863096at2759"/>
<keyword evidence="3" id="KW-1185">Reference proteome</keyword>
<sequence length="184" mass="18822">MFTSHNYKIVETISGTYDPNYQTLAGIGGEVFGADKAGPGAGAAPQALNAPAAGAAPQVPAGGGMAGKLQAIIFSGTFDPNYQTLAGIGGDVFGADKKATGGNDGARPKAPENKEAKAGVYDPNYQTLAGVAGDVFGEDKKKNAERVEEPRAPENKNAKAGIYDPNYQTLAGVGNDVFGQDKKK</sequence>
<dbReference type="Proteomes" id="UP000276776">
    <property type="component" value="Unassembled WGS sequence"/>
</dbReference>
<evidence type="ECO:0000313" key="2">
    <source>
        <dbReference type="EMBL" id="VDM98570.1"/>
    </source>
</evidence>
<dbReference type="EMBL" id="UYYF01000556">
    <property type="protein sequence ID" value="VDM98570.1"/>
    <property type="molecule type" value="Genomic_DNA"/>
</dbReference>
<proteinExistence type="predicted"/>
<dbReference type="Pfam" id="PF03057">
    <property type="entry name" value="DUF236"/>
    <property type="match status" value="4"/>
</dbReference>
<accession>A0A3P7KYW0</accession>
<feature type="compositionally biased region" description="Basic and acidic residues" evidence="1">
    <location>
        <begin position="137"/>
        <end position="157"/>
    </location>
</feature>
<feature type="region of interest" description="Disordered" evidence="1">
    <location>
        <begin position="97"/>
        <end position="120"/>
    </location>
</feature>
<dbReference type="InterPro" id="IPR004296">
    <property type="entry name" value="DUF236"/>
</dbReference>
<evidence type="ECO:0000313" key="3">
    <source>
        <dbReference type="Proteomes" id="UP000276776"/>
    </source>
</evidence>
<feature type="compositionally biased region" description="Basic and acidic residues" evidence="1">
    <location>
        <begin position="106"/>
        <end position="117"/>
    </location>
</feature>
<evidence type="ECO:0000256" key="1">
    <source>
        <dbReference type="SAM" id="MobiDB-lite"/>
    </source>
</evidence>
<organism evidence="2 3">
    <name type="scientific">Thelazia callipaeda</name>
    <name type="common">Oriental eyeworm</name>
    <name type="synonym">Parasitic nematode</name>
    <dbReference type="NCBI Taxonomy" id="103827"/>
    <lineage>
        <taxon>Eukaryota</taxon>
        <taxon>Metazoa</taxon>
        <taxon>Ecdysozoa</taxon>
        <taxon>Nematoda</taxon>
        <taxon>Chromadorea</taxon>
        <taxon>Rhabditida</taxon>
        <taxon>Spirurina</taxon>
        <taxon>Spiruromorpha</taxon>
        <taxon>Thelazioidea</taxon>
        <taxon>Thelaziidae</taxon>
        <taxon>Thelazia</taxon>
    </lineage>
</organism>
<feature type="region of interest" description="Disordered" evidence="1">
    <location>
        <begin position="132"/>
        <end position="167"/>
    </location>
</feature>
<dbReference type="PANTHER" id="PTHR21592">
    <property type="entry name" value="CHROMOSOME UNDETERMINED SCAFFOLD_25, WHOLE GENOME SHOTGUN SEQUENCE"/>
    <property type="match status" value="1"/>
</dbReference>
<reference evidence="2 3" key="1">
    <citation type="submission" date="2018-11" db="EMBL/GenBank/DDBJ databases">
        <authorList>
            <consortium name="Pathogen Informatics"/>
        </authorList>
    </citation>
    <scope>NUCLEOTIDE SEQUENCE [LARGE SCALE GENOMIC DNA]</scope>
</reference>
<gene>
    <name evidence="2" type="ORF">TCLT_LOCUS2549</name>
</gene>
<dbReference type="PANTHER" id="PTHR21592:SF23">
    <property type="entry name" value="DAUER UP-REGULATED"/>
    <property type="match status" value="1"/>
</dbReference>
<dbReference type="AlphaFoldDB" id="A0A3P7KYW0"/>
<dbReference type="STRING" id="103827.A0A3P7KYW0"/>
<name>A0A3P7KYW0_THECL</name>
<protein>
    <submittedName>
        <fullName evidence="2">Uncharacterized protein</fullName>
    </submittedName>
</protein>